<dbReference type="Pfam" id="PF00990">
    <property type="entry name" value="GGDEF"/>
    <property type="match status" value="1"/>
</dbReference>
<evidence type="ECO:0000256" key="2">
    <source>
        <dbReference type="ARBA" id="ARBA00034247"/>
    </source>
</evidence>
<evidence type="ECO:0000259" key="5">
    <source>
        <dbReference type="PROSITE" id="PS50887"/>
    </source>
</evidence>
<protein>
    <recommendedName>
        <fullName evidence="1">diguanylate cyclase</fullName>
        <ecNumber evidence="1">2.7.7.65</ecNumber>
    </recommendedName>
</protein>
<keyword evidence="3" id="KW-0472">Membrane</keyword>
<dbReference type="InterPro" id="IPR050469">
    <property type="entry name" value="Diguanylate_Cyclase"/>
</dbReference>
<feature type="transmembrane region" description="Helical" evidence="3">
    <location>
        <begin position="350"/>
        <end position="371"/>
    </location>
</feature>
<feature type="transmembrane region" description="Helical" evidence="3">
    <location>
        <begin position="169"/>
        <end position="187"/>
    </location>
</feature>
<dbReference type="InterPro" id="IPR043128">
    <property type="entry name" value="Rev_trsase/Diguanyl_cyclase"/>
</dbReference>
<dbReference type="GO" id="GO:0052621">
    <property type="term" value="F:diguanylate cyclase activity"/>
    <property type="evidence" value="ECO:0007669"/>
    <property type="project" value="UniProtKB-EC"/>
</dbReference>
<gene>
    <name evidence="6" type="ORF">GTH32_11830</name>
</gene>
<evidence type="ECO:0000313" key="6">
    <source>
        <dbReference type="EMBL" id="NDV91867.1"/>
    </source>
</evidence>
<dbReference type="InterPro" id="IPR011623">
    <property type="entry name" value="7TMR_DISM_rcpt_extracell_dom1"/>
</dbReference>
<dbReference type="Pfam" id="PF07695">
    <property type="entry name" value="7TMR-DISM_7TM"/>
    <property type="match status" value="1"/>
</dbReference>
<feature type="transmembrane region" description="Helical" evidence="3">
    <location>
        <begin position="192"/>
        <end position="209"/>
    </location>
</feature>
<feature type="domain" description="GGDEF" evidence="5">
    <location>
        <begin position="447"/>
        <end position="582"/>
    </location>
</feature>
<comment type="catalytic activity">
    <reaction evidence="2">
        <text>2 GTP = 3',3'-c-di-GMP + 2 diphosphate</text>
        <dbReference type="Rhea" id="RHEA:24898"/>
        <dbReference type="ChEBI" id="CHEBI:33019"/>
        <dbReference type="ChEBI" id="CHEBI:37565"/>
        <dbReference type="ChEBI" id="CHEBI:58805"/>
        <dbReference type="EC" id="2.7.7.65"/>
    </reaction>
</comment>
<dbReference type="CDD" id="cd01949">
    <property type="entry name" value="GGDEF"/>
    <property type="match status" value="1"/>
</dbReference>
<dbReference type="SUPFAM" id="SSF55073">
    <property type="entry name" value="Nucleotide cyclase"/>
    <property type="match status" value="1"/>
</dbReference>
<feature type="chain" id="PRO_5030560141" description="diguanylate cyclase" evidence="4">
    <location>
        <begin position="18"/>
        <end position="582"/>
    </location>
</feature>
<feature type="signal peptide" evidence="4">
    <location>
        <begin position="1"/>
        <end position="17"/>
    </location>
</feature>
<feature type="transmembrane region" description="Helical" evidence="3">
    <location>
        <begin position="318"/>
        <end position="338"/>
    </location>
</feature>
<organism evidence="6 7">
    <name type="scientific">Alteromonas profundi</name>
    <dbReference type="NCBI Taxonomy" id="2696062"/>
    <lineage>
        <taxon>Bacteria</taxon>
        <taxon>Pseudomonadati</taxon>
        <taxon>Pseudomonadota</taxon>
        <taxon>Gammaproteobacteria</taxon>
        <taxon>Alteromonadales</taxon>
        <taxon>Alteromonadaceae</taxon>
        <taxon>Alteromonas/Salinimonas group</taxon>
        <taxon>Alteromonas</taxon>
    </lineage>
</organism>
<accession>A0A7X5LM21</accession>
<dbReference type="InterPro" id="IPR011622">
    <property type="entry name" value="7TMR_DISM_rcpt_extracell_dom2"/>
</dbReference>
<dbReference type="SMART" id="SM00267">
    <property type="entry name" value="GGDEF"/>
    <property type="match status" value="1"/>
</dbReference>
<dbReference type="EC" id="2.7.7.65" evidence="1"/>
<evidence type="ECO:0000256" key="1">
    <source>
        <dbReference type="ARBA" id="ARBA00012528"/>
    </source>
</evidence>
<comment type="caution">
    <text evidence="6">The sequence shown here is derived from an EMBL/GenBank/DDBJ whole genome shotgun (WGS) entry which is preliminary data.</text>
</comment>
<dbReference type="InterPro" id="IPR029787">
    <property type="entry name" value="Nucleotide_cyclase"/>
</dbReference>
<dbReference type="NCBIfam" id="TIGR00254">
    <property type="entry name" value="GGDEF"/>
    <property type="match status" value="1"/>
</dbReference>
<feature type="transmembrane region" description="Helical" evidence="3">
    <location>
        <begin position="287"/>
        <end position="306"/>
    </location>
</feature>
<dbReference type="PANTHER" id="PTHR45138:SF9">
    <property type="entry name" value="DIGUANYLATE CYCLASE DGCM-RELATED"/>
    <property type="match status" value="1"/>
</dbReference>
<dbReference type="InterPro" id="IPR000160">
    <property type="entry name" value="GGDEF_dom"/>
</dbReference>
<keyword evidence="4" id="KW-0732">Signal</keyword>
<feature type="transmembrane region" description="Helical" evidence="3">
    <location>
        <begin position="229"/>
        <end position="250"/>
    </location>
</feature>
<sequence>MTRFAFLFLFLTYSSWAQSQAVFSDINEQLTLTSYTHFTVTSAPTLTGNEQWVSDASHLTRKPDEYLHFKVTVTSPHSTPTPVWLNIIFPAIKYLYVSDGNNQWYTGDALAFTTREVDVPNYHFPTILPAKGSVTFYGHMQGEILRYSFSVATPEKMTNNYISILQRDMAFFGAMTILTALCFVVYFATRKLAFLSFAIFILATTFWFFRVFGYAFKLLWPTLPALNDISYAISIYAVLLSAFWVLFATLKRPGRKVYGYKPIRLFCFALPFIGMGVWRIAGLDLALKLPVILFVPFLFISAIVIFKEHKRGSGTAKWLAIAMLPVSISTLVLVMIALSNNLYAFDPIAMFMIGLLLTCTFMIVLTSNYLVRVLQSERDSEKAIAELQSKQTAMLEELVRERTKELEASNKMLTELASLDALTNLPNRRSIDLFVDESFETPPSAGNTLAIGLIDLDHFKSINDTFGHDVGDIVLRKIATILRPLNNEDTIAGRFGGEEFAIIWRNIAARDSKASEFYQVLAKVHHNINTLVVDELEGKRLGACIGWTLCNGPDDIVDAFRRADKALYKAKDKGRNLIIHGR</sequence>
<keyword evidence="3" id="KW-1133">Transmembrane helix</keyword>
<evidence type="ECO:0000313" key="7">
    <source>
        <dbReference type="Proteomes" id="UP000470213"/>
    </source>
</evidence>
<keyword evidence="7" id="KW-1185">Reference proteome</keyword>
<evidence type="ECO:0000256" key="4">
    <source>
        <dbReference type="SAM" id="SignalP"/>
    </source>
</evidence>
<evidence type="ECO:0000256" key="3">
    <source>
        <dbReference type="SAM" id="Phobius"/>
    </source>
</evidence>
<dbReference type="Gene3D" id="3.30.70.270">
    <property type="match status" value="1"/>
</dbReference>
<dbReference type="EMBL" id="JAAAWN010000014">
    <property type="protein sequence ID" value="NDV91867.1"/>
    <property type="molecule type" value="Genomic_DNA"/>
</dbReference>
<dbReference type="RefSeq" id="WP_163085963.1">
    <property type="nucleotide sequence ID" value="NZ_JAAAWN010000014.1"/>
</dbReference>
<dbReference type="Pfam" id="PF07696">
    <property type="entry name" value="7TMR-DISMED2"/>
    <property type="match status" value="1"/>
</dbReference>
<dbReference type="PROSITE" id="PS50887">
    <property type="entry name" value="GGDEF"/>
    <property type="match status" value="1"/>
</dbReference>
<dbReference type="AlphaFoldDB" id="A0A7X5LM21"/>
<dbReference type="PANTHER" id="PTHR45138">
    <property type="entry name" value="REGULATORY COMPONENTS OF SENSORY TRANSDUCTION SYSTEM"/>
    <property type="match status" value="1"/>
</dbReference>
<feature type="transmembrane region" description="Helical" evidence="3">
    <location>
        <begin position="262"/>
        <end position="281"/>
    </location>
</feature>
<keyword evidence="3" id="KW-0812">Transmembrane</keyword>
<dbReference type="Proteomes" id="UP000470213">
    <property type="component" value="Unassembled WGS sequence"/>
</dbReference>
<proteinExistence type="predicted"/>
<reference evidence="6 7" key="1">
    <citation type="submission" date="2020-01" db="EMBL/GenBank/DDBJ databases">
        <authorList>
            <person name="Chen J."/>
            <person name="Zhu S."/>
            <person name="Yang J."/>
        </authorList>
    </citation>
    <scope>NUCLEOTIDE SEQUENCE [LARGE SCALE GENOMIC DNA]</scope>
    <source>
        <strain evidence="6 7">345S023</strain>
    </source>
</reference>
<name>A0A7X5LM21_9ALTE</name>